<keyword evidence="9" id="KW-0833">Ubl conjugation pathway</keyword>
<evidence type="ECO:0000256" key="8">
    <source>
        <dbReference type="ARBA" id="ARBA00022737"/>
    </source>
</evidence>
<evidence type="ECO:0000259" key="14">
    <source>
        <dbReference type="PROSITE" id="PS50235"/>
    </source>
</evidence>
<dbReference type="InterPro" id="IPR050164">
    <property type="entry name" value="Peptidase_C19"/>
</dbReference>
<dbReference type="GO" id="GO:0031647">
    <property type="term" value="P:regulation of protein stability"/>
    <property type="evidence" value="ECO:0000318"/>
    <property type="project" value="GO_Central"/>
</dbReference>
<evidence type="ECO:0000256" key="3">
    <source>
        <dbReference type="ARBA" id="ARBA00004496"/>
    </source>
</evidence>
<dbReference type="GO" id="GO:0006508">
    <property type="term" value="P:proteolysis"/>
    <property type="evidence" value="ECO:0007669"/>
    <property type="project" value="UniProtKB-KW"/>
</dbReference>
<dbReference type="HOGENOM" id="CLU_740244_0_0_1"/>
<dbReference type="InParanoid" id="E9HU41"/>
<dbReference type="STRING" id="6669.E9HU41"/>
<evidence type="ECO:0000256" key="12">
    <source>
        <dbReference type="ARBA" id="ARBA00023242"/>
    </source>
</evidence>
<reference evidence="15 16" key="1">
    <citation type="journal article" date="2011" name="Science">
        <title>The ecoresponsive genome of Daphnia pulex.</title>
        <authorList>
            <person name="Colbourne J.K."/>
            <person name="Pfrender M.E."/>
            <person name="Gilbert D."/>
            <person name="Thomas W.K."/>
            <person name="Tucker A."/>
            <person name="Oakley T.H."/>
            <person name="Tokishita S."/>
            <person name="Aerts A."/>
            <person name="Arnold G.J."/>
            <person name="Basu M.K."/>
            <person name="Bauer D.J."/>
            <person name="Caceres C.E."/>
            <person name="Carmel L."/>
            <person name="Casola C."/>
            <person name="Choi J.H."/>
            <person name="Detter J.C."/>
            <person name="Dong Q."/>
            <person name="Dusheyko S."/>
            <person name="Eads B.D."/>
            <person name="Frohlich T."/>
            <person name="Geiler-Samerotte K.A."/>
            <person name="Gerlach D."/>
            <person name="Hatcher P."/>
            <person name="Jogdeo S."/>
            <person name="Krijgsveld J."/>
            <person name="Kriventseva E.V."/>
            <person name="Kultz D."/>
            <person name="Laforsch C."/>
            <person name="Lindquist E."/>
            <person name="Lopez J."/>
            <person name="Manak J.R."/>
            <person name="Muller J."/>
            <person name="Pangilinan J."/>
            <person name="Patwardhan R.P."/>
            <person name="Pitluck S."/>
            <person name="Pritham E.J."/>
            <person name="Rechtsteiner A."/>
            <person name="Rho M."/>
            <person name="Rogozin I.B."/>
            <person name="Sakarya O."/>
            <person name="Salamov A."/>
            <person name="Schaack S."/>
            <person name="Shapiro H."/>
            <person name="Shiga Y."/>
            <person name="Skalitzky C."/>
            <person name="Smith Z."/>
            <person name="Souvorov A."/>
            <person name="Sung W."/>
            <person name="Tang Z."/>
            <person name="Tsuchiya D."/>
            <person name="Tu H."/>
            <person name="Vos H."/>
            <person name="Wang M."/>
            <person name="Wolf Y.I."/>
            <person name="Yamagata H."/>
            <person name="Yamada T."/>
            <person name="Ye Y."/>
            <person name="Shaw J.R."/>
            <person name="Andrews J."/>
            <person name="Crease T.J."/>
            <person name="Tang H."/>
            <person name="Lucas S.M."/>
            <person name="Robertson H.M."/>
            <person name="Bork P."/>
            <person name="Koonin E.V."/>
            <person name="Zdobnov E.M."/>
            <person name="Grigoriev I.V."/>
            <person name="Lynch M."/>
            <person name="Boore J.L."/>
        </authorList>
    </citation>
    <scope>NUCLEOTIDE SEQUENCE [LARGE SCALE GENOMIC DNA]</scope>
</reference>
<keyword evidence="8" id="KW-0677">Repeat</keyword>
<keyword evidence="6" id="KW-0963">Cytoplasm</keyword>
<gene>
    <name evidence="15" type="ORF">DAPPUDRAFT_65946</name>
</gene>
<dbReference type="AlphaFoldDB" id="E9HU41"/>
<dbReference type="PhylomeDB" id="E9HU41"/>
<dbReference type="EMBL" id="GL732795">
    <property type="protein sequence ID" value="EFX64742.1"/>
    <property type="molecule type" value="Genomic_DNA"/>
</dbReference>
<keyword evidence="7" id="KW-0645">Protease</keyword>
<dbReference type="InterPro" id="IPR038765">
    <property type="entry name" value="Papain-like_cys_pep_sf"/>
</dbReference>
<dbReference type="MEROPS" id="C19.068"/>
<evidence type="ECO:0000256" key="11">
    <source>
        <dbReference type="ARBA" id="ARBA00022807"/>
    </source>
</evidence>
<evidence type="ECO:0000256" key="10">
    <source>
        <dbReference type="ARBA" id="ARBA00022801"/>
    </source>
</evidence>
<dbReference type="SUPFAM" id="SSF54001">
    <property type="entry name" value="Cysteine proteinases"/>
    <property type="match status" value="1"/>
</dbReference>
<dbReference type="GO" id="GO:0016579">
    <property type="term" value="P:protein deubiquitination"/>
    <property type="evidence" value="ECO:0007669"/>
    <property type="project" value="InterPro"/>
</dbReference>
<dbReference type="OrthoDB" id="6375697at2759"/>
<dbReference type="GO" id="GO:0005829">
    <property type="term" value="C:cytosol"/>
    <property type="evidence" value="ECO:0000318"/>
    <property type="project" value="GO_Central"/>
</dbReference>
<dbReference type="EC" id="3.4.19.12" evidence="5"/>
<name>E9HU41_DAPPU</name>
<evidence type="ECO:0000256" key="2">
    <source>
        <dbReference type="ARBA" id="ARBA00004123"/>
    </source>
</evidence>
<proteinExistence type="inferred from homology"/>
<dbReference type="InterPro" id="IPR018200">
    <property type="entry name" value="USP_CS"/>
</dbReference>
<dbReference type="PANTHER" id="PTHR24006:SF722">
    <property type="entry name" value="UBIQUITIN CARBOXYL-TERMINAL HYDROLASE 48"/>
    <property type="match status" value="1"/>
</dbReference>
<dbReference type="eggNOG" id="KOG1863">
    <property type="taxonomic scope" value="Eukaryota"/>
</dbReference>
<comment type="similarity">
    <text evidence="4">Belongs to the peptidase C19 family.</text>
</comment>
<evidence type="ECO:0000256" key="1">
    <source>
        <dbReference type="ARBA" id="ARBA00000707"/>
    </source>
</evidence>
<keyword evidence="12" id="KW-0539">Nucleus</keyword>
<keyword evidence="11" id="KW-0788">Thiol protease</keyword>
<dbReference type="FunFam" id="3.90.70.10:FF:000029">
    <property type="entry name" value="ubiquitin carboxyl-terminal hydrolase 48 isoform X1"/>
    <property type="match status" value="1"/>
</dbReference>
<dbReference type="InterPro" id="IPR028889">
    <property type="entry name" value="USP"/>
</dbReference>
<dbReference type="Gene3D" id="3.90.70.10">
    <property type="entry name" value="Cysteine proteinases"/>
    <property type="match status" value="1"/>
</dbReference>
<feature type="domain" description="USP" evidence="14">
    <location>
        <begin position="1"/>
        <end position="294"/>
    </location>
</feature>
<comment type="catalytic activity">
    <reaction evidence="1">
        <text>Thiol-dependent hydrolysis of ester, thioester, amide, peptide and isopeptide bonds formed by the C-terminal Gly of ubiquitin (a 76-residue protein attached to proteins as an intracellular targeting signal).</text>
        <dbReference type="EC" id="3.4.19.12"/>
    </reaction>
</comment>
<dbReference type="InterPro" id="IPR001394">
    <property type="entry name" value="Peptidase_C19_UCH"/>
</dbReference>
<dbReference type="PANTHER" id="PTHR24006">
    <property type="entry name" value="UBIQUITIN CARBOXYL-TERMINAL HYDROLASE"/>
    <property type="match status" value="1"/>
</dbReference>
<keyword evidence="10" id="KW-0378">Hydrolase</keyword>
<organism evidence="15 16">
    <name type="scientific">Daphnia pulex</name>
    <name type="common">Water flea</name>
    <dbReference type="NCBI Taxonomy" id="6669"/>
    <lineage>
        <taxon>Eukaryota</taxon>
        <taxon>Metazoa</taxon>
        <taxon>Ecdysozoa</taxon>
        <taxon>Arthropoda</taxon>
        <taxon>Crustacea</taxon>
        <taxon>Branchiopoda</taxon>
        <taxon>Diplostraca</taxon>
        <taxon>Cladocera</taxon>
        <taxon>Anomopoda</taxon>
        <taxon>Daphniidae</taxon>
        <taxon>Daphnia</taxon>
    </lineage>
</organism>
<comment type="subcellular location">
    <subcellularLocation>
        <location evidence="3">Cytoplasm</location>
    </subcellularLocation>
    <subcellularLocation>
        <location evidence="2">Nucleus</location>
    </subcellularLocation>
</comment>
<accession>E9HU41</accession>
<evidence type="ECO:0000256" key="7">
    <source>
        <dbReference type="ARBA" id="ARBA00022670"/>
    </source>
</evidence>
<evidence type="ECO:0000256" key="9">
    <source>
        <dbReference type="ARBA" id="ARBA00022786"/>
    </source>
</evidence>
<evidence type="ECO:0000256" key="5">
    <source>
        <dbReference type="ARBA" id="ARBA00012759"/>
    </source>
</evidence>
<keyword evidence="16" id="KW-1185">Reference proteome</keyword>
<dbReference type="GO" id="GO:0005634">
    <property type="term" value="C:nucleus"/>
    <property type="evidence" value="ECO:0000318"/>
    <property type="project" value="GO_Central"/>
</dbReference>
<dbReference type="CDD" id="cd02668">
    <property type="entry name" value="Peptidase_C19L"/>
    <property type="match status" value="1"/>
</dbReference>
<dbReference type="PROSITE" id="PS50235">
    <property type="entry name" value="USP_3"/>
    <property type="match status" value="1"/>
</dbReference>
<dbReference type="InterPro" id="IPR033841">
    <property type="entry name" value="Pep_USP48"/>
</dbReference>
<protein>
    <recommendedName>
        <fullName evidence="13">Ubiquitin carboxyl-terminal hydrolase 48</fullName>
        <ecNumber evidence="5">3.4.19.12</ecNumber>
    </recommendedName>
</protein>
<dbReference type="KEGG" id="dpx:DAPPUDRAFT_65946"/>
<evidence type="ECO:0000256" key="13">
    <source>
        <dbReference type="ARBA" id="ARBA00035173"/>
    </source>
</evidence>
<dbReference type="GO" id="GO:0004843">
    <property type="term" value="F:cysteine-type deubiquitinase activity"/>
    <property type="evidence" value="ECO:0000318"/>
    <property type="project" value="GO_Central"/>
</dbReference>
<evidence type="ECO:0000313" key="16">
    <source>
        <dbReference type="Proteomes" id="UP000000305"/>
    </source>
</evidence>
<evidence type="ECO:0000256" key="4">
    <source>
        <dbReference type="ARBA" id="ARBA00009085"/>
    </source>
</evidence>
<sequence length="347" mass="38956">MGGFIPNSPVGKLQLLFAQIQFSKRSCVNPTSLITSLGIDTTTQQDAQEFSKLFLNLLEDKLSLQTDTTVSTMVYDQFRGEYEYVTRMDFYEFLASQESSSPSAFYELDLSLGSKSDVTLDECLAEFLHEEKLEGTDQYFCENCSSKQNATRSIRLRHLPAMLNIQLLRFVFDRKTGLKKKVSSMVHFPFVVEMSNYVETQGVAPSSLTYDLSAVLIHRGPSAYSGHYIAHIKDPVTGTWYKFNDEVVQKIEGTNFKLGIEEDLEDSKKGRAGAKVTKGSHGSSNAYMLVYSRRDAAKPESVPACSTTPSLSDPCSVLPPWVQTTIFNENENFEAWTRDTASRKVNH</sequence>
<dbReference type="PROSITE" id="PS00973">
    <property type="entry name" value="USP_2"/>
    <property type="match status" value="1"/>
</dbReference>
<dbReference type="Proteomes" id="UP000000305">
    <property type="component" value="Unassembled WGS sequence"/>
</dbReference>
<evidence type="ECO:0000256" key="6">
    <source>
        <dbReference type="ARBA" id="ARBA00022490"/>
    </source>
</evidence>
<evidence type="ECO:0000313" key="15">
    <source>
        <dbReference type="EMBL" id="EFX64742.1"/>
    </source>
</evidence>
<dbReference type="Pfam" id="PF00443">
    <property type="entry name" value="UCH"/>
    <property type="match status" value="1"/>
</dbReference>